<dbReference type="PANTHER" id="PTHR11377">
    <property type="entry name" value="N-MYRISTOYL TRANSFERASE"/>
    <property type="match status" value="1"/>
</dbReference>
<dbReference type="InterPro" id="IPR022676">
    <property type="entry name" value="NMT_N"/>
</dbReference>
<comment type="catalytic activity">
    <reaction evidence="5">
        <text>N-terminal glycyl-[protein] + tetradecanoyl-CoA = N-tetradecanoylglycyl-[protein] + CoA + H(+)</text>
        <dbReference type="Rhea" id="RHEA:15521"/>
        <dbReference type="Rhea" id="RHEA-COMP:12666"/>
        <dbReference type="Rhea" id="RHEA-COMP:12667"/>
        <dbReference type="ChEBI" id="CHEBI:15378"/>
        <dbReference type="ChEBI" id="CHEBI:57287"/>
        <dbReference type="ChEBI" id="CHEBI:57385"/>
        <dbReference type="ChEBI" id="CHEBI:64723"/>
        <dbReference type="ChEBI" id="CHEBI:133050"/>
        <dbReference type="EC" id="2.3.1.97"/>
    </reaction>
</comment>
<dbReference type="Pfam" id="PF01233">
    <property type="entry name" value="NMT"/>
    <property type="match status" value="1"/>
</dbReference>
<protein>
    <recommendedName>
        <fullName evidence="2 5">Glycylpeptide N-tetradecanoyltransferase</fullName>
        <ecNumber evidence="2 5">2.3.1.97</ecNumber>
    </recommendedName>
</protein>
<evidence type="ECO:0000256" key="6">
    <source>
        <dbReference type="RuleBase" id="RU004178"/>
    </source>
</evidence>
<dbReference type="PANTHER" id="PTHR11377:SF5">
    <property type="entry name" value="GLYCYLPEPTIDE N-TETRADECANOYLTRANSFERASE"/>
    <property type="match status" value="1"/>
</dbReference>
<dbReference type="InterPro" id="IPR022678">
    <property type="entry name" value="NMT_CS"/>
</dbReference>
<proteinExistence type="inferred from homology"/>
<dbReference type="PIRSF" id="PIRSF015892">
    <property type="entry name" value="N-myristl_transf"/>
    <property type="match status" value="1"/>
</dbReference>
<evidence type="ECO:0000259" key="9">
    <source>
        <dbReference type="Pfam" id="PF02799"/>
    </source>
</evidence>
<dbReference type="InterPro" id="IPR000903">
    <property type="entry name" value="NMT"/>
</dbReference>
<evidence type="ECO:0000256" key="7">
    <source>
        <dbReference type="SAM" id="MobiDB-lite"/>
    </source>
</evidence>
<evidence type="ECO:0000256" key="4">
    <source>
        <dbReference type="ARBA" id="ARBA00023315"/>
    </source>
</evidence>
<reference evidence="10" key="1">
    <citation type="submission" date="2021-01" db="EMBL/GenBank/DDBJ databases">
        <authorList>
            <person name="Corre E."/>
            <person name="Pelletier E."/>
            <person name="Niang G."/>
            <person name="Scheremetjew M."/>
            <person name="Finn R."/>
            <person name="Kale V."/>
            <person name="Holt S."/>
            <person name="Cochrane G."/>
            <person name="Meng A."/>
            <person name="Brown T."/>
            <person name="Cohen L."/>
        </authorList>
    </citation>
    <scope>NUCLEOTIDE SEQUENCE</scope>
    <source>
        <strain evidence="10">CCMP1452</strain>
    </source>
</reference>
<evidence type="ECO:0000313" key="10">
    <source>
        <dbReference type="EMBL" id="CAD9659107.1"/>
    </source>
</evidence>
<feature type="domain" description="Glycylpeptide N-tetradecanoyltransferase N-terminal" evidence="8">
    <location>
        <begin position="85"/>
        <end position="244"/>
    </location>
</feature>
<organism evidence="10">
    <name type="scientific">Eucampia antarctica</name>
    <dbReference type="NCBI Taxonomy" id="49252"/>
    <lineage>
        <taxon>Eukaryota</taxon>
        <taxon>Sar</taxon>
        <taxon>Stramenopiles</taxon>
        <taxon>Ochrophyta</taxon>
        <taxon>Bacillariophyta</taxon>
        <taxon>Mediophyceae</taxon>
        <taxon>Biddulphiophycidae</taxon>
        <taxon>Hemiaulales</taxon>
        <taxon>Hemiaulaceae</taxon>
        <taxon>Eucampia</taxon>
    </lineage>
</organism>
<dbReference type="PROSITE" id="PS00976">
    <property type="entry name" value="NMT_2"/>
    <property type="match status" value="1"/>
</dbReference>
<dbReference type="Pfam" id="PF02799">
    <property type="entry name" value="NMT_C"/>
    <property type="match status" value="1"/>
</dbReference>
<dbReference type="EMBL" id="HBHI01005765">
    <property type="protein sequence ID" value="CAD9659107.1"/>
    <property type="molecule type" value="Transcribed_RNA"/>
</dbReference>
<evidence type="ECO:0000256" key="3">
    <source>
        <dbReference type="ARBA" id="ARBA00022679"/>
    </source>
</evidence>
<dbReference type="Gene3D" id="3.40.630.170">
    <property type="match status" value="1"/>
</dbReference>
<evidence type="ECO:0000259" key="8">
    <source>
        <dbReference type="Pfam" id="PF01233"/>
    </source>
</evidence>
<feature type="region of interest" description="Disordered" evidence="7">
    <location>
        <begin position="1"/>
        <end position="25"/>
    </location>
</feature>
<dbReference type="FunFam" id="3.40.630.170:FF:000003">
    <property type="entry name" value="Glycylpeptide N-tetradecanoyltransferase"/>
    <property type="match status" value="1"/>
</dbReference>
<dbReference type="GO" id="GO:0005737">
    <property type="term" value="C:cytoplasm"/>
    <property type="evidence" value="ECO:0007669"/>
    <property type="project" value="TreeGrafter"/>
</dbReference>
<dbReference type="AlphaFoldDB" id="A0A7S2W061"/>
<dbReference type="InterPro" id="IPR016181">
    <property type="entry name" value="Acyl_CoA_acyltransferase"/>
</dbReference>
<sequence>MAASNNDSDNKKDKNEKPLSETEAYILDMLKKANLGSSEGSSEENKKRHLFWETQPMPHSREEQALIEGNINNNNNDGEGHNGPIVPNKKVEDIRATPYNMPAGFEWCNIEIEEEKDRQDVYHLLAENYVEDDDCLFRFDYSPEFLIWAMTPPGFRSDFHVGVRSSKSGKLVALITAVPAKVNVYKEKEVGMVEINFLCVHKKLRSKRLAPVLIKEITRRVNLAGIFQAVYTAGVVLPVPVSSCRYYHRSLNPKKLVDINFSRLHPRMTMARLIKLYKVPTELSLNLVPMQPQHVPSAHKLLMEKHLDEFPLHVHFSEEDFAHWLLPRPGVIDSYVVVDDKDGSVTDLVSFYHLPSTIIGNPKYSHLRAAYSFYNVATSVSLTELMRNALILALKQKVDVFNALNQMKNSEFLDELKFGMGDGNLQYYLYNWSCPLMEAKDVGIVLL</sequence>
<feature type="compositionally biased region" description="Basic and acidic residues" evidence="7">
    <location>
        <begin position="8"/>
        <end position="20"/>
    </location>
</feature>
<comment type="function">
    <text evidence="5">Adds a myristoyl group to the N-terminal glycine residue of certain cellular proteins.</text>
</comment>
<gene>
    <name evidence="10" type="ORF">EANT1437_LOCUS2909</name>
</gene>
<evidence type="ECO:0000256" key="1">
    <source>
        <dbReference type="ARBA" id="ARBA00009469"/>
    </source>
</evidence>
<dbReference type="EC" id="2.3.1.97" evidence="2 5"/>
<feature type="domain" description="Glycylpeptide N-tetradecanoyltransferase C-terminal" evidence="9">
    <location>
        <begin position="258"/>
        <end position="437"/>
    </location>
</feature>
<evidence type="ECO:0000256" key="2">
    <source>
        <dbReference type="ARBA" id="ARBA00012923"/>
    </source>
</evidence>
<accession>A0A7S2W061</accession>
<dbReference type="InterPro" id="IPR022677">
    <property type="entry name" value="NMT_C"/>
</dbReference>
<comment type="similarity">
    <text evidence="1 6">Belongs to the NMT family.</text>
</comment>
<dbReference type="GO" id="GO:0004379">
    <property type="term" value="F:glycylpeptide N-tetradecanoyltransferase activity"/>
    <property type="evidence" value="ECO:0007669"/>
    <property type="project" value="UniProtKB-EC"/>
</dbReference>
<dbReference type="PROSITE" id="PS00975">
    <property type="entry name" value="NMT_1"/>
    <property type="match status" value="1"/>
</dbReference>
<evidence type="ECO:0000256" key="5">
    <source>
        <dbReference type="RuleBase" id="RU000586"/>
    </source>
</evidence>
<keyword evidence="3 5" id="KW-0808">Transferase</keyword>
<keyword evidence="4 5" id="KW-0012">Acyltransferase</keyword>
<name>A0A7S2W061_9STRA</name>
<dbReference type="SUPFAM" id="SSF55729">
    <property type="entry name" value="Acyl-CoA N-acyltransferases (Nat)"/>
    <property type="match status" value="2"/>
</dbReference>